<comment type="similarity">
    <text evidence="1">Belongs to the short-chain dehydrogenases/reductases (SDR) family.</text>
</comment>
<dbReference type="NCBIfam" id="NF047420">
    <property type="entry name" value="EF_P_mod_YmfI"/>
    <property type="match status" value="1"/>
</dbReference>
<dbReference type="NCBIfam" id="NF005559">
    <property type="entry name" value="PRK07231.1"/>
    <property type="match status" value="1"/>
</dbReference>
<dbReference type="EMBL" id="CP121687">
    <property type="protein sequence ID" value="WZL68673.1"/>
    <property type="molecule type" value="Genomic_DNA"/>
</dbReference>
<dbReference type="InterPro" id="IPR020904">
    <property type="entry name" value="Sc_DH/Rdtase_CS"/>
</dbReference>
<dbReference type="PRINTS" id="PR00080">
    <property type="entry name" value="SDRFAMILY"/>
</dbReference>
<dbReference type="Pfam" id="PF13561">
    <property type="entry name" value="adh_short_C2"/>
    <property type="match status" value="1"/>
</dbReference>
<evidence type="ECO:0000256" key="2">
    <source>
        <dbReference type="ARBA" id="ARBA00023221"/>
    </source>
</evidence>
<accession>A0ABZ2Y020</accession>
<dbReference type="InterPro" id="IPR050259">
    <property type="entry name" value="SDR"/>
</dbReference>
<keyword evidence="2" id="KW-0753">Steroid metabolism</keyword>
<dbReference type="Proteomes" id="UP001486565">
    <property type="component" value="Chromosome"/>
</dbReference>
<dbReference type="PANTHER" id="PTHR42879">
    <property type="entry name" value="3-OXOACYL-(ACYL-CARRIER-PROTEIN) REDUCTASE"/>
    <property type="match status" value="1"/>
</dbReference>
<keyword evidence="4" id="KW-1185">Reference proteome</keyword>
<evidence type="ECO:0000256" key="1">
    <source>
        <dbReference type="ARBA" id="ARBA00006484"/>
    </source>
</evidence>
<dbReference type="Gene3D" id="3.40.50.720">
    <property type="entry name" value="NAD(P)-binding Rossmann-like Domain"/>
    <property type="match status" value="1"/>
</dbReference>
<name>A0ABZ2Y020_9FIRM</name>
<dbReference type="SUPFAM" id="SSF51735">
    <property type="entry name" value="NAD(P)-binding Rossmann-fold domains"/>
    <property type="match status" value="1"/>
</dbReference>
<gene>
    <name evidence="3" type="ORF">QBE51_07485</name>
</gene>
<protein>
    <submittedName>
        <fullName evidence="3">SDR family oxidoreductase</fullName>
    </submittedName>
</protein>
<dbReference type="RefSeq" id="WP_341875680.1">
    <property type="nucleotide sequence ID" value="NZ_CP121687.1"/>
</dbReference>
<dbReference type="NCBIfam" id="NF009466">
    <property type="entry name" value="PRK12826.1-2"/>
    <property type="match status" value="1"/>
</dbReference>
<sequence length="246" mass="27007">MQFKDKVVVVTGSSRGIGKEIALSFAKEGAVVIINSSTNIQALEDLQKEIHLLGGKCIYFLGDVSDYDFVSFMFKSIHEKFEQVDILINNAGISHIGLFTETTPEQWKRIIDVNLTSLYNCCHVALPPMIRNHHGTILNISSIWGVSGASCEVAYSASKGGVNSFTKALAKELGPSNIRVNAIACGVIDTQMNNWLDEDEKNNLLEQIPLMRMGSPRDVANLCLYLCSDRANYMTGQVITLDGGMI</sequence>
<dbReference type="InterPro" id="IPR036291">
    <property type="entry name" value="NAD(P)-bd_dom_sf"/>
</dbReference>
<evidence type="ECO:0000313" key="4">
    <source>
        <dbReference type="Proteomes" id="UP001486565"/>
    </source>
</evidence>
<organism evidence="3 4">
    <name type="scientific">Defluviitalea saccharophila</name>
    <dbReference type="NCBI Taxonomy" id="879970"/>
    <lineage>
        <taxon>Bacteria</taxon>
        <taxon>Bacillati</taxon>
        <taxon>Bacillota</taxon>
        <taxon>Clostridia</taxon>
        <taxon>Lachnospirales</taxon>
        <taxon>Defluviitaleaceae</taxon>
        <taxon>Defluviitalea</taxon>
    </lineage>
</organism>
<reference evidence="3 4" key="1">
    <citation type="submission" date="2023-03" db="EMBL/GenBank/DDBJ databases">
        <title>Novel Species.</title>
        <authorList>
            <person name="Ma S."/>
        </authorList>
    </citation>
    <scope>NUCLEOTIDE SEQUENCE [LARGE SCALE GENOMIC DNA]</scope>
    <source>
        <strain evidence="3 4">LIND6LT2</strain>
    </source>
</reference>
<evidence type="ECO:0000313" key="3">
    <source>
        <dbReference type="EMBL" id="WZL68673.1"/>
    </source>
</evidence>
<proteinExistence type="inferred from homology"/>
<dbReference type="InterPro" id="IPR002347">
    <property type="entry name" value="SDR_fam"/>
</dbReference>
<dbReference type="PROSITE" id="PS00061">
    <property type="entry name" value="ADH_SHORT"/>
    <property type="match status" value="1"/>
</dbReference>
<dbReference type="PANTHER" id="PTHR42879:SF2">
    <property type="entry name" value="3-OXOACYL-[ACYL-CARRIER-PROTEIN] REDUCTASE FABG"/>
    <property type="match status" value="1"/>
</dbReference>
<keyword evidence="2" id="KW-0443">Lipid metabolism</keyword>
<dbReference type="PRINTS" id="PR00081">
    <property type="entry name" value="GDHRDH"/>
</dbReference>